<feature type="transmembrane region" description="Helical" evidence="14">
    <location>
        <begin position="60"/>
        <end position="84"/>
    </location>
</feature>
<reference evidence="16" key="2">
    <citation type="submission" date="2016-06" db="EMBL/GenBank/DDBJ databases">
        <title>The genome of a short-lived fish provides insights into sex chromosome evolution and the genetic control of aging.</title>
        <authorList>
            <person name="Reichwald K."/>
            <person name="Felder M."/>
            <person name="Petzold A."/>
            <person name="Koch P."/>
            <person name="Groth M."/>
            <person name="Platzer M."/>
        </authorList>
    </citation>
    <scope>NUCLEOTIDE SEQUENCE</scope>
    <source>
        <tissue evidence="16">Brain</tissue>
    </source>
</reference>
<evidence type="ECO:0000256" key="4">
    <source>
        <dbReference type="ARBA" id="ARBA00022475"/>
    </source>
</evidence>
<gene>
    <name evidence="16" type="primary">HVCN1</name>
</gene>
<evidence type="ECO:0000256" key="2">
    <source>
        <dbReference type="ARBA" id="ARBA00015897"/>
    </source>
</evidence>
<keyword evidence="8 13" id="KW-0175">Coiled coil</keyword>
<keyword evidence="5 14" id="KW-0812">Transmembrane</keyword>
<dbReference type="Gene3D" id="1.20.120.350">
    <property type="entry name" value="Voltage-gated potassium channels. Chain C"/>
    <property type="match status" value="1"/>
</dbReference>
<evidence type="ECO:0000256" key="3">
    <source>
        <dbReference type="ARBA" id="ARBA00022448"/>
    </source>
</evidence>
<evidence type="ECO:0000256" key="13">
    <source>
        <dbReference type="SAM" id="Coils"/>
    </source>
</evidence>
<dbReference type="GO" id="GO:0010043">
    <property type="term" value="P:response to zinc ion"/>
    <property type="evidence" value="ECO:0007669"/>
    <property type="project" value="UniProtKB-ARBA"/>
</dbReference>
<protein>
    <recommendedName>
        <fullName evidence="2">Voltage-gated hydrogen channel 1</fullName>
    </recommendedName>
    <alternativeName>
        <fullName evidence="12">Hydrogen voltage-gated channel 1</fullName>
    </alternativeName>
</protein>
<name>A0A1A7X1W1_9TELE</name>
<keyword evidence="10 14" id="KW-0472">Membrane</keyword>
<comment type="subcellular location">
    <subcellularLocation>
        <location evidence="1">Cell membrane</location>
        <topology evidence="1">Multi-pass membrane protein</topology>
    </subcellularLocation>
</comment>
<evidence type="ECO:0000256" key="6">
    <source>
        <dbReference type="ARBA" id="ARBA00022882"/>
    </source>
</evidence>
<dbReference type="FunFam" id="1.20.120.350:FF:000054">
    <property type="entry name" value="voltage-gated hydrogen channel 1"/>
    <property type="match status" value="1"/>
</dbReference>
<accession>A0A1A7X1W1</accession>
<evidence type="ECO:0000256" key="10">
    <source>
        <dbReference type="ARBA" id="ARBA00023136"/>
    </source>
</evidence>
<evidence type="ECO:0000256" key="5">
    <source>
        <dbReference type="ARBA" id="ARBA00022692"/>
    </source>
</evidence>
<evidence type="ECO:0000256" key="8">
    <source>
        <dbReference type="ARBA" id="ARBA00023054"/>
    </source>
</evidence>
<reference evidence="16" key="1">
    <citation type="submission" date="2016-05" db="EMBL/GenBank/DDBJ databases">
        <authorList>
            <person name="Lavstsen T."/>
            <person name="Jespersen J.S."/>
        </authorList>
    </citation>
    <scope>NUCLEOTIDE SEQUENCE</scope>
    <source>
        <tissue evidence="16">Brain</tissue>
    </source>
</reference>
<feature type="transmembrane region" description="Helical" evidence="14">
    <location>
        <begin position="129"/>
        <end position="148"/>
    </location>
</feature>
<keyword evidence="4" id="KW-1003">Cell membrane</keyword>
<feature type="coiled-coil region" evidence="13">
    <location>
        <begin position="185"/>
        <end position="222"/>
    </location>
</feature>
<keyword evidence="7 14" id="KW-1133">Transmembrane helix</keyword>
<dbReference type="PANTHER" id="PTHR46480">
    <property type="entry name" value="F20B24.22"/>
    <property type="match status" value="1"/>
</dbReference>
<keyword evidence="9" id="KW-0406">Ion transport</keyword>
<feature type="domain" description="Ion transport" evidence="15">
    <location>
        <begin position="58"/>
        <end position="171"/>
    </location>
</feature>
<dbReference type="InterPro" id="IPR005821">
    <property type="entry name" value="Ion_trans_dom"/>
</dbReference>
<dbReference type="InterPro" id="IPR031846">
    <property type="entry name" value="Hvcn1"/>
</dbReference>
<dbReference type="Pfam" id="PF00520">
    <property type="entry name" value="Ion_trans"/>
    <property type="match status" value="1"/>
</dbReference>
<evidence type="ECO:0000256" key="1">
    <source>
        <dbReference type="ARBA" id="ARBA00004651"/>
    </source>
</evidence>
<dbReference type="PANTHER" id="PTHR46480:SF1">
    <property type="entry name" value="VOLTAGE-GATED HYDROGEN CHANNEL 1"/>
    <property type="match status" value="1"/>
</dbReference>
<keyword evidence="11" id="KW-0407">Ion channel</keyword>
<keyword evidence="6" id="KW-0851">Voltage-gated channel</keyword>
<proteinExistence type="predicted"/>
<evidence type="ECO:0000256" key="11">
    <source>
        <dbReference type="ARBA" id="ARBA00023303"/>
    </source>
</evidence>
<evidence type="ECO:0000259" key="15">
    <source>
        <dbReference type="Pfam" id="PF00520"/>
    </source>
</evidence>
<evidence type="ECO:0000256" key="14">
    <source>
        <dbReference type="SAM" id="Phobius"/>
    </source>
</evidence>
<feature type="transmembrane region" description="Helical" evidence="14">
    <location>
        <begin position="96"/>
        <end position="117"/>
    </location>
</feature>
<evidence type="ECO:0000256" key="12">
    <source>
        <dbReference type="ARBA" id="ARBA00031989"/>
    </source>
</evidence>
<dbReference type="GO" id="GO:0034702">
    <property type="term" value="C:monoatomic ion channel complex"/>
    <property type="evidence" value="ECO:0007669"/>
    <property type="project" value="UniProtKB-KW"/>
</dbReference>
<dbReference type="SUPFAM" id="SSF81324">
    <property type="entry name" value="Voltage-gated potassium channels"/>
    <property type="match status" value="1"/>
</dbReference>
<organism evidence="16">
    <name type="scientific">Iconisemion striatum</name>
    <dbReference type="NCBI Taxonomy" id="60296"/>
    <lineage>
        <taxon>Eukaryota</taxon>
        <taxon>Metazoa</taxon>
        <taxon>Chordata</taxon>
        <taxon>Craniata</taxon>
        <taxon>Vertebrata</taxon>
        <taxon>Euteleostomi</taxon>
        <taxon>Actinopterygii</taxon>
        <taxon>Neopterygii</taxon>
        <taxon>Teleostei</taxon>
        <taxon>Neoteleostei</taxon>
        <taxon>Acanthomorphata</taxon>
        <taxon>Ovalentaria</taxon>
        <taxon>Atherinomorphae</taxon>
        <taxon>Cyprinodontiformes</taxon>
        <taxon>Nothobranchiidae</taxon>
        <taxon>Iconisemion</taxon>
    </lineage>
</organism>
<dbReference type="EMBL" id="HADW01010702">
    <property type="protein sequence ID" value="SBP12102.1"/>
    <property type="molecule type" value="Transcribed_RNA"/>
</dbReference>
<dbReference type="GO" id="GO:0030171">
    <property type="term" value="F:voltage-gated proton channel activity"/>
    <property type="evidence" value="ECO:0007669"/>
    <property type="project" value="InterPro"/>
</dbReference>
<dbReference type="InterPro" id="IPR027359">
    <property type="entry name" value="Volt_channel_dom_sf"/>
</dbReference>
<evidence type="ECO:0000256" key="7">
    <source>
        <dbReference type="ARBA" id="ARBA00022989"/>
    </source>
</evidence>
<evidence type="ECO:0000313" key="16">
    <source>
        <dbReference type="EMBL" id="SBP12102.1"/>
    </source>
</evidence>
<keyword evidence="3" id="KW-0813">Transport</keyword>
<dbReference type="GO" id="GO:0005886">
    <property type="term" value="C:plasma membrane"/>
    <property type="evidence" value="ECO:0007669"/>
    <property type="project" value="UniProtKB-SubCell"/>
</dbReference>
<sequence>MARYLRHFSTVGDRHVAHLVDEEHEDVVDRVPAIGQNQNRTPLSFRDQLKKLYSSDRFQVVVVCLVILDAFFVLAELLIDLAVIKLEHGHVAPRVFHYLSLALLTFFMVELAGKIFAFRLEFLHHKFEVFDGLVVVISFVLDIVFIFHEDAFNGINLLILLRLWRVARLLNGIVVSVKTRADHKLHKLKERNDHLVERTTELQRQNDELVKQNQNLLTLLRKHNIDVSG</sequence>
<evidence type="ECO:0000256" key="9">
    <source>
        <dbReference type="ARBA" id="ARBA00023065"/>
    </source>
</evidence>
<dbReference type="AlphaFoldDB" id="A0A1A7X1W1"/>